<evidence type="ECO:0000313" key="2">
    <source>
        <dbReference type="Proteomes" id="UP000189966"/>
    </source>
</evidence>
<dbReference type="AlphaFoldDB" id="A0A1T5HV58"/>
<organism evidence="1 2">
    <name type="scientific">Photobacterium piscicola</name>
    <dbReference type="NCBI Taxonomy" id="1378299"/>
    <lineage>
        <taxon>Bacteria</taxon>
        <taxon>Pseudomonadati</taxon>
        <taxon>Pseudomonadota</taxon>
        <taxon>Gammaproteobacteria</taxon>
        <taxon>Vibrionales</taxon>
        <taxon>Vibrionaceae</taxon>
        <taxon>Photobacterium</taxon>
    </lineage>
</organism>
<protein>
    <submittedName>
        <fullName evidence="1">CRISPR-associated protein (Cas_Csy2)</fullName>
    </submittedName>
</protein>
<dbReference type="EMBL" id="FUZI01000001">
    <property type="protein sequence ID" value="SKC30721.1"/>
    <property type="molecule type" value="Genomic_DNA"/>
</dbReference>
<accession>A0A1T5HV58</accession>
<dbReference type="Proteomes" id="UP000189966">
    <property type="component" value="Unassembled WGS sequence"/>
</dbReference>
<dbReference type="Pfam" id="PF09614">
    <property type="entry name" value="Cas_Csy2"/>
    <property type="match status" value="1"/>
</dbReference>
<evidence type="ECO:0000313" key="1">
    <source>
        <dbReference type="EMBL" id="SKC30721.1"/>
    </source>
</evidence>
<reference evidence="1 2" key="1">
    <citation type="submission" date="2017-02" db="EMBL/GenBank/DDBJ databases">
        <authorList>
            <person name="Peterson S.W."/>
        </authorList>
    </citation>
    <scope>NUCLEOTIDE SEQUENCE [LARGE SCALE GENOMIC DNA]</scope>
    <source>
        <strain evidence="2">type strain: NCCB 100098</strain>
    </source>
</reference>
<dbReference type="RefSeq" id="WP_080155584.1">
    <property type="nucleotide sequence ID" value="NZ_FUZI01000001.1"/>
</dbReference>
<name>A0A1T5HV58_9GAMM</name>
<proteinExistence type="predicted"/>
<sequence length="640" mass="73529">MSTLAEIINSSSSDINVEFKRAFRPLSPNIDITDNEDIALIILTNLTAKVDAKQILTDRENCRKKLKDNNWWSRCINTMKFRQSHNVKFPEIKATGIIRADPIGEIPKYFLSSSKLKQKTLPYANDSKDVSIANFLTSEFILNGKICCLGVLLADEQHPLWDRLTKLGCYQKTRKYVAKQLEKIPNSCIEVHLGANSVRQISLPDGNNSYLSLSPATSQTMQSSCYQSLHKHYWLSKTTRYSRASNMGVLPMTCGGALRMLSHTISFEDVKHCQISPDSYWLTKDAIQAFYDYFDYSNWLMPHTQKQQKLKTLKITITEMISRWLSLQKKSIKDNNLDLVHKLNFDLSNTKSLRQFAYDPKTTRFLFTLIENRSNTQQPYTSPNENFDNQYLLLPQISVCGASALNSSITIGIPSLTAFFGFIHAFERNIQKVFPNFKVKSFAICIHTFHLQKRGMTRESVEKSKDNISPPATHDEWYCDLKFSLVLKINNLTNLNQSKILYALPKRLAGGCARISIDDIKTIQVSSSFKDLVKQIPTFQGQWLSLYKAEIDSFENIIQQIKASQNITPTCVGYHYLEKPTERPFSLRDYNHVFAEPIIGLIKPITIKEDTNLHDLFWNQINKPHYTTIETRNMNNEDPY</sequence>
<gene>
    <name evidence="1" type="ORF">CZ809_00198</name>
</gene>
<dbReference type="OrthoDB" id="6093293at2"/>
<dbReference type="InterPro" id="IPR013398">
    <property type="entry name" value="CRISPR-assoc_prot_Csy2"/>
</dbReference>